<proteinExistence type="predicted"/>
<organism evidence="2 3">
    <name type="scientific">Deinococcus humi</name>
    <dbReference type="NCBI Taxonomy" id="662880"/>
    <lineage>
        <taxon>Bacteria</taxon>
        <taxon>Thermotogati</taxon>
        <taxon>Deinococcota</taxon>
        <taxon>Deinococci</taxon>
        <taxon>Deinococcales</taxon>
        <taxon>Deinococcaceae</taxon>
        <taxon>Deinococcus</taxon>
    </lineage>
</organism>
<evidence type="ECO:0000256" key="1">
    <source>
        <dbReference type="SAM" id="SignalP"/>
    </source>
</evidence>
<protein>
    <recommendedName>
        <fullName evidence="4">PepSY domain-containing protein</fullName>
    </recommendedName>
</protein>
<accession>A0A7W8JYS1</accession>
<evidence type="ECO:0000313" key="3">
    <source>
        <dbReference type="Proteomes" id="UP000552709"/>
    </source>
</evidence>
<feature type="signal peptide" evidence="1">
    <location>
        <begin position="1"/>
        <end position="17"/>
    </location>
</feature>
<gene>
    <name evidence="2" type="ORF">HNQ08_003525</name>
</gene>
<sequence length="137" mass="14111">MKHLVLASMLTLSAALAQTATPPGTSSHDMTMPGKTMGGDMMGGDMNAMMKQCMQMMQAGDGNMMARPATAPGLDRPAAEAVARAFLQGQGKAGAGTLQITEVRRSGNTFQVGYLQGKAAGVLHIDATTGNVTVSRP</sequence>
<keyword evidence="1" id="KW-0732">Signal</keyword>
<feature type="chain" id="PRO_5031071778" description="PepSY domain-containing protein" evidence="1">
    <location>
        <begin position="18"/>
        <end position="137"/>
    </location>
</feature>
<evidence type="ECO:0000313" key="2">
    <source>
        <dbReference type="EMBL" id="MBB5364413.1"/>
    </source>
</evidence>
<evidence type="ECO:0008006" key="4">
    <source>
        <dbReference type="Google" id="ProtNLM"/>
    </source>
</evidence>
<dbReference type="Proteomes" id="UP000552709">
    <property type="component" value="Unassembled WGS sequence"/>
</dbReference>
<dbReference type="RefSeq" id="WP_184134800.1">
    <property type="nucleotide sequence ID" value="NZ_JACHFL010000010.1"/>
</dbReference>
<comment type="caution">
    <text evidence="2">The sequence shown here is derived from an EMBL/GenBank/DDBJ whole genome shotgun (WGS) entry which is preliminary data.</text>
</comment>
<keyword evidence="3" id="KW-1185">Reference proteome</keyword>
<reference evidence="2 3" key="1">
    <citation type="submission" date="2020-08" db="EMBL/GenBank/DDBJ databases">
        <title>Genomic Encyclopedia of Type Strains, Phase IV (KMG-IV): sequencing the most valuable type-strain genomes for metagenomic binning, comparative biology and taxonomic classification.</title>
        <authorList>
            <person name="Goeker M."/>
        </authorList>
    </citation>
    <scope>NUCLEOTIDE SEQUENCE [LARGE SCALE GENOMIC DNA]</scope>
    <source>
        <strain evidence="2 3">DSM 27939</strain>
    </source>
</reference>
<dbReference type="EMBL" id="JACHFL010000010">
    <property type="protein sequence ID" value="MBB5364413.1"/>
    <property type="molecule type" value="Genomic_DNA"/>
</dbReference>
<name>A0A7W8JYS1_9DEIO</name>
<dbReference type="AlphaFoldDB" id="A0A7W8JYS1"/>